<evidence type="ECO:0000259" key="4">
    <source>
        <dbReference type="SMART" id="SM00744"/>
    </source>
</evidence>
<keyword evidence="3" id="KW-0862">Zinc</keyword>
<organism evidence="5 6">
    <name type="scientific">Ilex paraguariensis</name>
    <name type="common">yerba mate</name>
    <dbReference type="NCBI Taxonomy" id="185542"/>
    <lineage>
        <taxon>Eukaryota</taxon>
        <taxon>Viridiplantae</taxon>
        <taxon>Streptophyta</taxon>
        <taxon>Embryophyta</taxon>
        <taxon>Tracheophyta</taxon>
        <taxon>Spermatophyta</taxon>
        <taxon>Magnoliopsida</taxon>
        <taxon>eudicotyledons</taxon>
        <taxon>Gunneridae</taxon>
        <taxon>Pentapetalae</taxon>
        <taxon>asterids</taxon>
        <taxon>campanulids</taxon>
        <taxon>Aquifoliales</taxon>
        <taxon>Aquifoliaceae</taxon>
        <taxon>Ilex</taxon>
    </lineage>
</organism>
<protein>
    <recommendedName>
        <fullName evidence="4">RING-CH-type domain-containing protein</fullName>
    </recommendedName>
</protein>
<dbReference type="InterPro" id="IPR011016">
    <property type="entry name" value="Znf_RING-CH"/>
</dbReference>
<evidence type="ECO:0000256" key="2">
    <source>
        <dbReference type="ARBA" id="ARBA00022771"/>
    </source>
</evidence>
<dbReference type="SMART" id="SM00744">
    <property type="entry name" value="RINGv"/>
    <property type="match status" value="1"/>
</dbReference>
<dbReference type="EMBL" id="CAUOFW020000999">
    <property type="protein sequence ID" value="CAK9139899.1"/>
    <property type="molecule type" value="Genomic_DNA"/>
</dbReference>
<accession>A0ABC8RAC8</accession>
<dbReference type="AlphaFoldDB" id="A0ABC8RAC8"/>
<sequence length="107" mass="11819">MQMLTGLWEDFTITSLKSSPRTAQTPPLARAKVSSVADCSVDVENEVGEIKVQLRKSESDCRICHLSLESTGPESEIAIELCCSCKDDLSATHTHYADTWFKIKGNK</sequence>
<dbReference type="GO" id="GO:0008270">
    <property type="term" value="F:zinc ion binding"/>
    <property type="evidence" value="ECO:0007669"/>
    <property type="project" value="UniProtKB-KW"/>
</dbReference>
<reference evidence="5 6" key="1">
    <citation type="submission" date="2024-02" db="EMBL/GenBank/DDBJ databases">
        <authorList>
            <person name="Vignale AGUSTIN F."/>
            <person name="Sosa J E."/>
            <person name="Modenutti C."/>
        </authorList>
    </citation>
    <scope>NUCLEOTIDE SEQUENCE [LARGE SCALE GENOMIC DNA]</scope>
</reference>
<keyword evidence="2" id="KW-0863">Zinc-finger</keyword>
<dbReference type="PANTHER" id="PTHR46214">
    <property type="entry name" value="ZINC FINGER, RING-CH-TYPE"/>
    <property type="match status" value="1"/>
</dbReference>
<dbReference type="Gene3D" id="3.30.40.10">
    <property type="entry name" value="Zinc/RING finger domain, C3HC4 (zinc finger)"/>
    <property type="match status" value="1"/>
</dbReference>
<feature type="domain" description="RING-CH-type" evidence="4">
    <location>
        <begin position="60"/>
        <end position="107"/>
    </location>
</feature>
<proteinExistence type="predicted"/>
<gene>
    <name evidence="5" type="ORF">ILEXP_LOCUS7317</name>
</gene>
<evidence type="ECO:0000256" key="3">
    <source>
        <dbReference type="ARBA" id="ARBA00022833"/>
    </source>
</evidence>
<evidence type="ECO:0000256" key="1">
    <source>
        <dbReference type="ARBA" id="ARBA00022723"/>
    </source>
</evidence>
<dbReference type="Proteomes" id="UP001642360">
    <property type="component" value="Unassembled WGS sequence"/>
</dbReference>
<comment type="caution">
    <text evidence="5">The sequence shown here is derived from an EMBL/GenBank/DDBJ whole genome shotgun (WGS) entry which is preliminary data.</text>
</comment>
<evidence type="ECO:0000313" key="5">
    <source>
        <dbReference type="EMBL" id="CAK9139899.1"/>
    </source>
</evidence>
<name>A0ABC8RAC8_9AQUA</name>
<keyword evidence="6" id="KW-1185">Reference proteome</keyword>
<dbReference type="PANTHER" id="PTHR46214:SF30">
    <property type="entry name" value="OS01G0850200 PROTEIN"/>
    <property type="match status" value="1"/>
</dbReference>
<evidence type="ECO:0000313" key="6">
    <source>
        <dbReference type="Proteomes" id="UP001642360"/>
    </source>
</evidence>
<dbReference type="InterPro" id="IPR013083">
    <property type="entry name" value="Znf_RING/FYVE/PHD"/>
</dbReference>
<keyword evidence="1" id="KW-0479">Metal-binding</keyword>